<evidence type="ECO:0000256" key="11">
    <source>
        <dbReference type="ARBA" id="ARBA00023180"/>
    </source>
</evidence>
<dbReference type="InterPro" id="IPR019594">
    <property type="entry name" value="Glu/Gly-bd"/>
</dbReference>
<feature type="binding site" evidence="16">
    <location>
        <position position="674"/>
    </location>
    <ligand>
        <name>L-glutamate</name>
        <dbReference type="ChEBI" id="CHEBI:29985"/>
    </ligand>
</feature>
<evidence type="ECO:0000256" key="15">
    <source>
        <dbReference type="ARBA" id="ARBA00034104"/>
    </source>
</evidence>
<dbReference type="InterPro" id="IPR001828">
    <property type="entry name" value="ANF_lig-bd_rcpt"/>
</dbReference>
<evidence type="ECO:0000256" key="20">
    <source>
        <dbReference type="SAM" id="Phobius"/>
    </source>
</evidence>
<keyword evidence="2" id="KW-0813">Transport</keyword>
<evidence type="ECO:0000256" key="13">
    <source>
        <dbReference type="ARBA" id="ARBA00023286"/>
    </source>
</evidence>
<protein>
    <submittedName>
        <fullName evidence="24">(Mediterranean fruit fly) hypothetical protein</fullName>
    </submittedName>
</protein>
<dbReference type="GO" id="GO:0038023">
    <property type="term" value="F:signaling receptor activity"/>
    <property type="evidence" value="ECO:0007669"/>
    <property type="project" value="InterPro"/>
</dbReference>
<evidence type="ECO:0000313" key="25">
    <source>
        <dbReference type="Proteomes" id="UP000606786"/>
    </source>
</evidence>
<dbReference type="Pfam" id="PF10613">
    <property type="entry name" value="Lig_chan-Glu_bd"/>
    <property type="match status" value="1"/>
</dbReference>
<gene>
    <name evidence="24" type="ORF">CCAP1982_LOCUS7379</name>
</gene>
<dbReference type="FunFam" id="1.10.287.70:FF:000143">
    <property type="entry name" value="Probable glutamate receptor"/>
    <property type="match status" value="1"/>
</dbReference>
<feature type="binding site" evidence="16">
    <location>
        <position position="725"/>
    </location>
    <ligand>
        <name>L-glutamate</name>
        <dbReference type="ChEBI" id="CHEBI:29985"/>
    </ligand>
</feature>
<dbReference type="CDD" id="cd13714">
    <property type="entry name" value="PBP2_iGluR_Kainate"/>
    <property type="match status" value="1"/>
</dbReference>
<feature type="binding site" evidence="16">
    <location>
        <position position="675"/>
    </location>
    <ligand>
        <name>L-glutamate</name>
        <dbReference type="ChEBI" id="CHEBI:29985"/>
    </ligand>
</feature>
<dbReference type="Gene3D" id="3.40.190.10">
    <property type="entry name" value="Periplasmic binding protein-like II"/>
    <property type="match status" value="2"/>
</dbReference>
<dbReference type="SUPFAM" id="SSF53822">
    <property type="entry name" value="Periplasmic binding protein-like I"/>
    <property type="match status" value="1"/>
</dbReference>
<dbReference type="Gene3D" id="1.10.287.70">
    <property type="match status" value="1"/>
</dbReference>
<keyword evidence="6 20" id="KW-1133">Transmembrane helix</keyword>
<name>A0A811UJB9_CERCA</name>
<dbReference type="Gene3D" id="3.40.50.2300">
    <property type="match status" value="2"/>
</dbReference>
<evidence type="ECO:0000256" key="1">
    <source>
        <dbReference type="ARBA" id="ARBA00008685"/>
    </source>
</evidence>
<dbReference type="Proteomes" id="UP000606786">
    <property type="component" value="Unassembled WGS sequence"/>
</dbReference>
<sequence>MLKYVLSLLLACFCVKNAQALQPLNIGAIFFENELDLERTFIATVESINAARETNFKLLPLIRRVSETDGSLILQREVCDLIDNSVVAIFGPSSKADSDIVSVICNATGIPHIEFDISQEETGEEKINHQMTLSVFPAQLILSKAYSDIVHSNGWRKFTIVYDADDPKAPTRLQDLLQLRDIHNDVVRVRQFRRGDEYRVMWKSIKGERRVVLDCEPDLLIDLLNSSIPFDLTGQFNNLLLTNLEAHNANLEVLRDNETFALNITAARLKMNGNFYNTNPWQQASLYNLDELPEQPMRTLLHDLLYDAVNLFTNALRNVSYSYQIRPPRVRCDFSEYGRRQPWAMGRYIHRVMLATSGVNNTDYRTSDLQFGEDGQRINFGIEIFEPLDNYGIAFWDTKGQIVPQHVVVSNLKKLRYRVATRIGEPYFMEIPEMVEQNVTGNERYEGYAVDLIKELAERMNFEYIFVPVADQQYGKYDPTTKQWNGIIGEIINNDAHMGICDLTITQARRTAVDFTVPFMQLGVSILAYEQTVEPKALAFLDPFRAEVWIYVLIAIFVISFLFVVSARIAEDEWENPHPCNKDPELLENKWGLFNTFYLTAASIMQAGCDMLPKSAPFRTFTAMWWIIAVIIPNSYTANLAAFLTSSKMVNSITDLKSLVDQNEVKFGTLKGGSTYNFFSESNETVYRLAFEMMKNAEVSAYTKDNKEGVERVLSKAGKYMFLMETTSLEYNIERHCELRMVGEKFGEKHYAIAVPFGAEYRYNLSVNILKLSETGKLFEMKNKWWKNKDGACEKNDDGDSSAMGFAEVRGIFYTLFLGLFAAYFLGICEFLMHVHSRASEEKLRFKEVFVNEMRFVLRIWNNRKPVSCTPTASLSASSRRSSNRTIKSSKKKNSRQSSSSSKELAELASIKVKKNGRVVKEDDV</sequence>
<dbReference type="GO" id="GO:0015276">
    <property type="term" value="F:ligand-gated monoatomic ion channel activity"/>
    <property type="evidence" value="ECO:0007669"/>
    <property type="project" value="InterPro"/>
</dbReference>
<feature type="disulfide bond" evidence="18">
    <location>
        <begin position="79"/>
        <end position="332"/>
    </location>
</feature>
<keyword evidence="9 20" id="KW-0472">Membrane</keyword>
<feature type="transmembrane region" description="Helical" evidence="20">
    <location>
        <begin position="548"/>
        <end position="570"/>
    </location>
</feature>
<evidence type="ECO:0000256" key="8">
    <source>
        <dbReference type="ARBA" id="ARBA00023065"/>
    </source>
</evidence>
<feature type="chain" id="PRO_5032840137" evidence="21">
    <location>
        <begin position="21"/>
        <end position="925"/>
    </location>
</feature>
<dbReference type="SMART" id="SM00918">
    <property type="entry name" value="Lig_chan-Glu_bd"/>
    <property type="match status" value="1"/>
</dbReference>
<feature type="domain" description="Ionotropic glutamate receptor C-terminal" evidence="22">
    <location>
        <begin position="416"/>
        <end position="788"/>
    </location>
</feature>
<evidence type="ECO:0000256" key="19">
    <source>
        <dbReference type="SAM" id="MobiDB-lite"/>
    </source>
</evidence>
<keyword evidence="8" id="KW-0406">Ion transport</keyword>
<keyword evidence="25" id="KW-1185">Reference proteome</keyword>
<dbReference type="OrthoDB" id="5984008at2759"/>
<evidence type="ECO:0000256" key="6">
    <source>
        <dbReference type="ARBA" id="ARBA00022989"/>
    </source>
</evidence>
<dbReference type="InterPro" id="IPR028082">
    <property type="entry name" value="Peripla_BP_I"/>
</dbReference>
<dbReference type="Pfam" id="PF01094">
    <property type="entry name" value="ANF_receptor"/>
    <property type="match status" value="1"/>
</dbReference>
<dbReference type="GO" id="GO:0045211">
    <property type="term" value="C:postsynaptic membrane"/>
    <property type="evidence" value="ECO:0007669"/>
    <property type="project" value="UniProtKB-SubCell"/>
</dbReference>
<evidence type="ECO:0000256" key="21">
    <source>
        <dbReference type="SAM" id="SignalP"/>
    </source>
</evidence>
<reference evidence="24" key="1">
    <citation type="submission" date="2020-11" db="EMBL/GenBank/DDBJ databases">
        <authorList>
            <person name="Whitehead M."/>
        </authorList>
    </citation>
    <scope>NUCLEOTIDE SEQUENCE</scope>
    <source>
        <strain evidence="24">EGII</strain>
    </source>
</reference>
<evidence type="ECO:0000256" key="5">
    <source>
        <dbReference type="ARBA" id="ARBA00022729"/>
    </source>
</evidence>
<proteinExistence type="inferred from homology"/>
<feature type="region of interest" description="Disordered" evidence="19">
    <location>
        <begin position="872"/>
        <end position="906"/>
    </location>
</feature>
<dbReference type="FunFam" id="3.40.190.10:FF:000117">
    <property type="entry name" value="Glutamate receptor, ionotropic kainate"/>
    <property type="match status" value="1"/>
</dbReference>
<keyword evidence="14" id="KW-0407">Ion channel</keyword>
<feature type="site" description="Interaction with the cone snail toxin Con-ikot-ikot" evidence="17">
    <location>
        <position position="771"/>
    </location>
</feature>
<evidence type="ECO:0000256" key="16">
    <source>
        <dbReference type="PIRSR" id="PIRSR601508-1"/>
    </source>
</evidence>
<evidence type="ECO:0000256" key="9">
    <source>
        <dbReference type="ARBA" id="ARBA00023136"/>
    </source>
</evidence>
<evidence type="ECO:0000259" key="22">
    <source>
        <dbReference type="SMART" id="SM00079"/>
    </source>
</evidence>
<feature type="transmembrane region" description="Helical" evidence="20">
    <location>
        <begin position="623"/>
        <end position="644"/>
    </location>
</feature>
<dbReference type="PANTHER" id="PTHR18966">
    <property type="entry name" value="IONOTROPIC GLUTAMATE RECEPTOR"/>
    <property type="match status" value="1"/>
</dbReference>
<comment type="subcellular location">
    <subcellularLocation>
        <location evidence="15">Postsynaptic cell membrane</location>
        <topology evidence="15">Multi-pass membrane protein</topology>
    </subcellularLocation>
</comment>
<evidence type="ECO:0000256" key="18">
    <source>
        <dbReference type="PIRSR" id="PIRSR601508-3"/>
    </source>
</evidence>
<dbReference type="SUPFAM" id="SSF53850">
    <property type="entry name" value="Periplasmic binding protein-like II"/>
    <property type="match status" value="1"/>
</dbReference>
<feature type="signal peptide" evidence="21">
    <location>
        <begin position="1"/>
        <end position="20"/>
    </location>
</feature>
<comment type="similarity">
    <text evidence="1">Belongs to the glutamate-gated ion channel (TC 1.A.10.1) family.</text>
</comment>
<accession>A0A811UJB9</accession>
<keyword evidence="3" id="KW-1003">Cell membrane</keyword>
<evidence type="ECO:0000256" key="10">
    <source>
        <dbReference type="ARBA" id="ARBA00023170"/>
    </source>
</evidence>
<dbReference type="InterPro" id="IPR001508">
    <property type="entry name" value="Iono_Glu_rcpt_met"/>
</dbReference>
<feature type="disulfide bond" evidence="18">
    <location>
        <begin position="737"/>
        <end position="793"/>
    </location>
</feature>
<dbReference type="EMBL" id="CAJHJT010000012">
    <property type="protein sequence ID" value="CAD6998830.1"/>
    <property type="molecule type" value="Genomic_DNA"/>
</dbReference>
<feature type="site" description="Crucial to convey clamshell closure to channel opening" evidence="17">
    <location>
        <position position="653"/>
    </location>
</feature>
<keyword evidence="11" id="KW-0325">Glycoprotein</keyword>
<dbReference type="SMART" id="SM00079">
    <property type="entry name" value="PBPe"/>
    <property type="match status" value="1"/>
</dbReference>
<dbReference type="Pfam" id="PF00060">
    <property type="entry name" value="Lig_chan"/>
    <property type="match status" value="1"/>
</dbReference>
<keyword evidence="4 20" id="KW-0812">Transmembrane</keyword>
<comment type="caution">
    <text evidence="24">The sequence shown here is derived from an EMBL/GenBank/DDBJ whole genome shotgun (WGS) entry which is preliminary data.</text>
</comment>
<keyword evidence="12" id="KW-0628">Postsynaptic cell membrane</keyword>
<feature type="binding site" evidence="16">
    <location>
        <position position="504"/>
    </location>
    <ligand>
        <name>L-glutamate</name>
        <dbReference type="ChEBI" id="CHEBI:29985"/>
    </ligand>
</feature>
<keyword evidence="10" id="KW-0675">Receptor</keyword>
<keyword evidence="5 21" id="KW-0732">Signal</keyword>
<dbReference type="SUPFAM" id="SSF81324">
    <property type="entry name" value="Voltage-gated potassium channels"/>
    <property type="match status" value="1"/>
</dbReference>
<evidence type="ECO:0000256" key="12">
    <source>
        <dbReference type="ARBA" id="ARBA00023257"/>
    </source>
</evidence>
<organism evidence="24 25">
    <name type="scientific">Ceratitis capitata</name>
    <name type="common">Mediterranean fruit fly</name>
    <name type="synonym">Tephritis capitata</name>
    <dbReference type="NCBI Taxonomy" id="7213"/>
    <lineage>
        <taxon>Eukaryota</taxon>
        <taxon>Metazoa</taxon>
        <taxon>Ecdysozoa</taxon>
        <taxon>Arthropoda</taxon>
        <taxon>Hexapoda</taxon>
        <taxon>Insecta</taxon>
        <taxon>Pterygota</taxon>
        <taxon>Neoptera</taxon>
        <taxon>Endopterygota</taxon>
        <taxon>Diptera</taxon>
        <taxon>Brachycera</taxon>
        <taxon>Muscomorpha</taxon>
        <taxon>Tephritoidea</taxon>
        <taxon>Tephritidae</taxon>
        <taxon>Ceratitis</taxon>
        <taxon>Ceratitis</taxon>
    </lineage>
</organism>
<feature type="binding site" evidence="16">
    <location>
        <position position="509"/>
    </location>
    <ligand>
        <name>L-glutamate</name>
        <dbReference type="ChEBI" id="CHEBI:29985"/>
    </ligand>
</feature>
<keyword evidence="7" id="KW-0770">Synapse</keyword>
<feature type="domain" description="Ionotropic glutamate receptor L-glutamate and glycine-binding" evidence="23">
    <location>
        <begin position="426"/>
        <end position="493"/>
    </location>
</feature>
<evidence type="ECO:0000313" key="24">
    <source>
        <dbReference type="EMBL" id="CAD6998830.1"/>
    </source>
</evidence>
<dbReference type="FunFam" id="3.40.190.10:FF:000060">
    <property type="entry name" value="Glutamate receptor ionotropic, kainate 1"/>
    <property type="match status" value="1"/>
</dbReference>
<evidence type="ECO:0000256" key="14">
    <source>
        <dbReference type="ARBA" id="ARBA00023303"/>
    </source>
</evidence>
<evidence type="ECO:0000256" key="2">
    <source>
        <dbReference type="ARBA" id="ARBA00022448"/>
    </source>
</evidence>
<evidence type="ECO:0000256" key="7">
    <source>
        <dbReference type="ARBA" id="ARBA00023018"/>
    </source>
</evidence>
<evidence type="ECO:0000256" key="4">
    <source>
        <dbReference type="ARBA" id="ARBA00022692"/>
    </source>
</evidence>
<evidence type="ECO:0000256" key="3">
    <source>
        <dbReference type="ARBA" id="ARBA00022475"/>
    </source>
</evidence>
<keyword evidence="13" id="KW-1071">Ligand-gated ion channel</keyword>
<dbReference type="InterPro" id="IPR001320">
    <property type="entry name" value="Iontro_rcpt_C"/>
</dbReference>
<dbReference type="PRINTS" id="PR00177">
    <property type="entry name" value="NMDARECEPTOR"/>
</dbReference>
<dbReference type="InterPro" id="IPR015683">
    <property type="entry name" value="Ionotropic_Glu_rcpt"/>
</dbReference>
<dbReference type="AlphaFoldDB" id="A0A811UJB9"/>
<evidence type="ECO:0000259" key="23">
    <source>
        <dbReference type="SMART" id="SM00918"/>
    </source>
</evidence>
<keyword evidence="18" id="KW-1015">Disulfide bond</keyword>
<feature type="transmembrane region" description="Helical" evidence="20">
    <location>
        <begin position="591"/>
        <end position="608"/>
    </location>
</feature>
<evidence type="ECO:0000256" key="17">
    <source>
        <dbReference type="PIRSR" id="PIRSR601508-2"/>
    </source>
</evidence>
<feature type="transmembrane region" description="Helical" evidence="20">
    <location>
        <begin position="812"/>
        <end position="833"/>
    </location>
</feature>